<evidence type="ECO:0000313" key="2">
    <source>
        <dbReference type="EMBL" id="KAK1304393.1"/>
    </source>
</evidence>
<feature type="compositionally biased region" description="Basic and acidic residues" evidence="1">
    <location>
        <begin position="46"/>
        <end position="64"/>
    </location>
</feature>
<comment type="caution">
    <text evidence="2">The sequence shown here is derived from an EMBL/GenBank/DDBJ whole genome shotgun (WGS) entry which is preliminary data.</text>
</comment>
<gene>
    <name evidence="2" type="ORF">QJS10_CPB11g01078</name>
</gene>
<reference evidence="2" key="2">
    <citation type="submission" date="2023-06" db="EMBL/GenBank/DDBJ databases">
        <authorList>
            <person name="Ma L."/>
            <person name="Liu K.-W."/>
            <person name="Li Z."/>
            <person name="Hsiao Y.-Y."/>
            <person name="Qi Y."/>
            <person name="Fu T."/>
            <person name="Tang G."/>
            <person name="Zhang D."/>
            <person name="Sun W.-H."/>
            <person name="Liu D.-K."/>
            <person name="Li Y."/>
            <person name="Chen G.-Z."/>
            <person name="Liu X.-D."/>
            <person name="Liao X.-Y."/>
            <person name="Jiang Y.-T."/>
            <person name="Yu X."/>
            <person name="Hao Y."/>
            <person name="Huang J."/>
            <person name="Zhao X.-W."/>
            <person name="Ke S."/>
            <person name="Chen Y.-Y."/>
            <person name="Wu W.-L."/>
            <person name="Hsu J.-L."/>
            <person name="Lin Y.-F."/>
            <person name="Huang M.-D."/>
            <person name="Li C.-Y."/>
            <person name="Huang L."/>
            <person name="Wang Z.-W."/>
            <person name="Zhao X."/>
            <person name="Zhong W.-Y."/>
            <person name="Peng D.-H."/>
            <person name="Ahmad S."/>
            <person name="Lan S."/>
            <person name="Zhang J.-S."/>
            <person name="Tsai W.-C."/>
            <person name="Van De Peer Y."/>
            <person name="Liu Z.-J."/>
        </authorList>
    </citation>
    <scope>NUCLEOTIDE SEQUENCE</scope>
    <source>
        <strain evidence="2">CP</strain>
        <tissue evidence="2">Leaves</tissue>
    </source>
</reference>
<organism evidence="2 3">
    <name type="scientific">Acorus calamus</name>
    <name type="common">Sweet flag</name>
    <dbReference type="NCBI Taxonomy" id="4465"/>
    <lineage>
        <taxon>Eukaryota</taxon>
        <taxon>Viridiplantae</taxon>
        <taxon>Streptophyta</taxon>
        <taxon>Embryophyta</taxon>
        <taxon>Tracheophyta</taxon>
        <taxon>Spermatophyta</taxon>
        <taxon>Magnoliopsida</taxon>
        <taxon>Liliopsida</taxon>
        <taxon>Acoraceae</taxon>
        <taxon>Acorus</taxon>
    </lineage>
</organism>
<feature type="compositionally biased region" description="Basic and acidic residues" evidence="1">
    <location>
        <begin position="11"/>
        <end position="26"/>
    </location>
</feature>
<dbReference type="AlphaFoldDB" id="A0AAV9DT34"/>
<evidence type="ECO:0000256" key="1">
    <source>
        <dbReference type="SAM" id="MobiDB-lite"/>
    </source>
</evidence>
<accession>A0AAV9DT34</accession>
<sequence>MTEEMAAHSNSRVEELFRDGGAKGYDDGDGDGAGGAHSTESAPSHEPTRWRGEKTWSDNNEKIKGRSFSKAVWKTQKYMNKERKERGPCSPDALLAASTA</sequence>
<dbReference type="Proteomes" id="UP001180020">
    <property type="component" value="Unassembled WGS sequence"/>
</dbReference>
<protein>
    <submittedName>
        <fullName evidence="2">Uncharacterized protein</fullName>
    </submittedName>
</protein>
<dbReference type="EMBL" id="JAUJYO010000011">
    <property type="protein sequence ID" value="KAK1304393.1"/>
    <property type="molecule type" value="Genomic_DNA"/>
</dbReference>
<name>A0AAV9DT34_ACOCL</name>
<feature type="region of interest" description="Disordered" evidence="1">
    <location>
        <begin position="1"/>
        <end position="100"/>
    </location>
</feature>
<reference evidence="2" key="1">
    <citation type="journal article" date="2023" name="Nat. Commun.">
        <title>Diploid and tetraploid genomes of Acorus and the evolution of monocots.</title>
        <authorList>
            <person name="Ma L."/>
            <person name="Liu K.W."/>
            <person name="Li Z."/>
            <person name="Hsiao Y.Y."/>
            <person name="Qi Y."/>
            <person name="Fu T."/>
            <person name="Tang G.D."/>
            <person name="Zhang D."/>
            <person name="Sun W.H."/>
            <person name="Liu D.K."/>
            <person name="Li Y."/>
            <person name="Chen G.Z."/>
            <person name="Liu X.D."/>
            <person name="Liao X.Y."/>
            <person name="Jiang Y.T."/>
            <person name="Yu X."/>
            <person name="Hao Y."/>
            <person name="Huang J."/>
            <person name="Zhao X.W."/>
            <person name="Ke S."/>
            <person name="Chen Y.Y."/>
            <person name="Wu W.L."/>
            <person name="Hsu J.L."/>
            <person name="Lin Y.F."/>
            <person name="Huang M.D."/>
            <person name="Li C.Y."/>
            <person name="Huang L."/>
            <person name="Wang Z.W."/>
            <person name="Zhao X."/>
            <person name="Zhong W.Y."/>
            <person name="Peng D.H."/>
            <person name="Ahmad S."/>
            <person name="Lan S."/>
            <person name="Zhang J.S."/>
            <person name="Tsai W.C."/>
            <person name="Van de Peer Y."/>
            <person name="Liu Z.J."/>
        </authorList>
    </citation>
    <scope>NUCLEOTIDE SEQUENCE</scope>
    <source>
        <strain evidence="2">CP</strain>
    </source>
</reference>
<proteinExistence type="predicted"/>
<keyword evidence="3" id="KW-1185">Reference proteome</keyword>
<evidence type="ECO:0000313" key="3">
    <source>
        <dbReference type="Proteomes" id="UP001180020"/>
    </source>
</evidence>